<proteinExistence type="predicted"/>
<dbReference type="AlphaFoldDB" id="A0A6I2RBA2"/>
<dbReference type="EMBL" id="WKPR01000013">
    <property type="protein sequence ID" value="MSB20532.1"/>
    <property type="molecule type" value="Genomic_DNA"/>
</dbReference>
<protein>
    <submittedName>
        <fullName evidence="1">Uncharacterized protein</fullName>
    </submittedName>
</protein>
<dbReference type="RefSeq" id="WP_108981655.1">
    <property type="nucleotide sequence ID" value="NZ_JAQLWY010000015.1"/>
</dbReference>
<gene>
    <name evidence="1" type="ORF">GKE97_13525</name>
</gene>
<evidence type="ECO:0000313" key="1">
    <source>
        <dbReference type="EMBL" id="MSB20532.1"/>
    </source>
</evidence>
<dbReference type="Proteomes" id="UP000434475">
    <property type="component" value="Unassembled WGS sequence"/>
</dbReference>
<reference evidence="1 2" key="1">
    <citation type="journal article" date="2019" name="Nat. Med.">
        <title>A library of human gut bacterial isolates paired with longitudinal multiomics data enables mechanistic microbiome research.</title>
        <authorList>
            <person name="Poyet M."/>
            <person name="Groussin M."/>
            <person name="Gibbons S.M."/>
            <person name="Avila-Pacheco J."/>
            <person name="Jiang X."/>
            <person name="Kearney S.M."/>
            <person name="Perrotta A.R."/>
            <person name="Berdy B."/>
            <person name="Zhao S."/>
            <person name="Lieberman T.D."/>
            <person name="Swanson P.K."/>
            <person name="Smith M."/>
            <person name="Roesemann S."/>
            <person name="Alexander J.E."/>
            <person name="Rich S.A."/>
            <person name="Livny J."/>
            <person name="Vlamakis H."/>
            <person name="Clish C."/>
            <person name="Bullock K."/>
            <person name="Deik A."/>
            <person name="Scott J."/>
            <person name="Pierce K.A."/>
            <person name="Xavier R.J."/>
            <person name="Alm E.J."/>
        </authorList>
    </citation>
    <scope>NUCLEOTIDE SEQUENCE [LARGE SCALE GENOMIC DNA]</scope>
    <source>
        <strain evidence="1 2">BIOML-A2</strain>
    </source>
</reference>
<accession>A0A6I2RBA2</accession>
<organism evidence="1 2">
    <name type="scientific">Flavonifractor plautii</name>
    <name type="common">Fusobacterium plautii</name>
    <dbReference type="NCBI Taxonomy" id="292800"/>
    <lineage>
        <taxon>Bacteria</taxon>
        <taxon>Bacillati</taxon>
        <taxon>Bacillota</taxon>
        <taxon>Clostridia</taxon>
        <taxon>Eubacteriales</taxon>
        <taxon>Oscillospiraceae</taxon>
        <taxon>Flavonifractor</taxon>
    </lineage>
</organism>
<comment type="caution">
    <text evidence="1">The sequence shown here is derived from an EMBL/GenBank/DDBJ whole genome shotgun (WGS) entry which is preliminary data.</text>
</comment>
<name>A0A6I2RBA2_FLAPL</name>
<evidence type="ECO:0000313" key="2">
    <source>
        <dbReference type="Proteomes" id="UP000434475"/>
    </source>
</evidence>
<sequence length="251" mass="28882">MFFLWKNKPASVLSSSGEWIPKQEIRNRLNEIRIFASAGEARHVQRSKYNKKGVSVLIDKTFKEKAKLQKLPVCKEAATQNPDDCFDGKMPTYGEYLDVLCDGVAGQDSRIIFPSANQELTAHTPLIQEIHETLGRLADFMSKLNGHEQRLSNEIRQIDLLVADRLHQAEIFELTDEESQTFVRELHEAQIERRRRKNELSALMSCKEVLRQVSIDDIKRAINDIEMLGSQKYRCKALSESDPFVQKHVKL</sequence>